<dbReference type="EMBL" id="JAPFFL010000007">
    <property type="protein sequence ID" value="KAJ6715333.1"/>
    <property type="molecule type" value="Genomic_DNA"/>
</dbReference>
<evidence type="ECO:0008006" key="4">
    <source>
        <dbReference type="Google" id="ProtNLM"/>
    </source>
</evidence>
<dbReference type="AlphaFoldDB" id="A0A9Q0YZ84"/>
<accession>A0A9Q0YZ84</accession>
<keyword evidence="3" id="KW-1185">Reference proteome</keyword>
<gene>
    <name evidence="2" type="ORF">OIU85_026797</name>
</gene>
<reference evidence="2" key="1">
    <citation type="submission" date="2022-11" db="EMBL/GenBank/DDBJ databases">
        <authorList>
            <person name="Hyden B.L."/>
            <person name="Feng K."/>
            <person name="Yates T."/>
            <person name="Jawdy S."/>
            <person name="Smart L.B."/>
            <person name="Muchero W."/>
        </authorList>
    </citation>
    <scope>NUCLEOTIDE SEQUENCE</scope>
    <source>
        <tissue evidence="2">Shoot tip</tissue>
    </source>
</reference>
<feature type="chain" id="PRO_5040218818" description="Secreted protein" evidence="1">
    <location>
        <begin position="21"/>
        <end position="88"/>
    </location>
</feature>
<organism evidence="2 3">
    <name type="scientific">Salix viminalis</name>
    <name type="common">Common osier</name>
    <name type="synonym">Basket willow</name>
    <dbReference type="NCBI Taxonomy" id="40686"/>
    <lineage>
        <taxon>Eukaryota</taxon>
        <taxon>Viridiplantae</taxon>
        <taxon>Streptophyta</taxon>
        <taxon>Embryophyta</taxon>
        <taxon>Tracheophyta</taxon>
        <taxon>Spermatophyta</taxon>
        <taxon>Magnoliopsida</taxon>
        <taxon>eudicotyledons</taxon>
        <taxon>Gunneridae</taxon>
        <taxon>Pentapetalae</taxon>
        <taxon>rosids</taxon>
        <taxon>fabids</taxon>
        <taxon>Malpighiales</taxon>
        <taxon>Salicaceae</taxon>
        <taxon>Saliceae</taxon>
        <taxon>Salix</taxon>
    </lineage>
</organism>
<comment type="caution">
    <text evidence="2">The sequence shown here is derived from an EMBL/GenBank/DDBJ whole genome shotgun (WGS) entry which is preliminary data.</text>
</comment>
<feature type="signal peptide" evidence="1">
    <location>
        <begin position="1"/>
        <end position="20"/>
    </location>
</feature>
<evidence type="ECO:0000313" key="2">
    <source>
        <dbReference type="EMBL" id="KAJ6715333.1"/>
    </source>
</evidence>
<dbReference type="Proteomes" id="UP001151529">
    <property type="component" value="Chromosome 1"/>
</dbReference>
<keyword evidence="1" id="KW-0732">Signal</keyword>
<protein>
    <recommendedName>
        <fullName evidence="4">Secreted protein</fullName>
    </recommendedName>
</protein>
<reference evidence="2" key="2">
    <citation type="journal article" date="2023" name="Int. J. Mol. Sci.">
        <title>De Novo Assembly and Annotation of 11 Diverse Shrub Willow (Salix) Genomes Reveals Novel Gene Organization in Sex-Linked Regions.</title>
        <authorList>
            <person name="Hyden B."/>
            <person name="Feng K."/>
            <person name="Yates T.B."/>
            <person name="Jawdy S."/>
            <person name="Cereghino C."/>
            <person name="Smart L.B."/>
            <person name="Muchero W."/>
        </authorList>
    </citation>
    <scope>NUCLEOTIDE SEQUENCE [LARGE SCALE GENOMIC DNA]</scope>
    <source>
        <tissue evidence="2">Shoot tip</tissue>
    </source>
</reference>
<sequence>MAVHWVINFFVGLFVPAKMCWKQKENHSKRLRLHLCLRSKGRRRDISSSVSMPSRQFCLVLVWRQRRVNGEIGKHIDNVLALEAPPYG</sequence>
<evidence type="ECO:0000313" key="3">
    <source>
        <dbReference type="Proteomes" id="UP001151529"/>
    </source>
</evidence>
<evidence type="ECO:0000256" key="1">
    <source>
        <dbReference type="SAM" id="SignalP"/>
    </source>
</evidence>
<name>A0A9Q0YZ84_SALVM</name>
<proteinExistence type="predicted"/>